<proteinExistence type="inferred from homology"/>
<accession>A0A497ESZ7</accession>
<dbReference type="SUPFAM" id="SSF52402">
    <property type="entry name" value="Adenine nucleotide alpha hydrolases-like"/>
    <property type="match status" value="1"/>
</dbReference>
<evidence type="ECO:0000256" key="6">
    <source>
        <dbReference type="ARBA" id="ARBA00022840"/>
    </source>
</evidence>
<name>A0A497ESZ7_9CREN</name>
<keyword evidence="2" id="KW-0436">Ligase</keyword>
<evidence type="ECO:0000256" key="3">
    <source>
        <dbReference type="ARBA" id="ARBA00022723"/>
    </source>
</evidence>
<gene>
    <name evidence="11" type="ORF">DRJ21_01690</name>
</gene>
<protein>
    <recommendedName>
        <fullName evidence="9">7-cyano-7-deazaguanine synthase</fullName>
        <ecNumber evidence="9">6.3.4.20</ecNumber>
    </recommendedName>
</protein>
<dbReference type="EMBL" id="QMQY01000060">
    <property type="protein sequence ID" value="RLE50484.1"/>
    <property type="molecule type" value="Genomic_DNA"/>
</dbReference>
<evidence type="ECO:0000256" key="2">
    <source>
        <dbReference type="ARBA" id="ARBA00022598"/>
    </source>
</evidence>
<evidence type="ECO:0000256" key="1">
    <source>
        <dbReference type="ARBA" id="ARBA00005061"/>
    </source>
</evidence>
<organism evidence="11 12">
    <name type="scientific">Thermoproteota archaeon</name>
    <dbReference type="NCBI Taxonomy" id="2056631"/>
    <lineage>
        <taxon>Archaea</taxon>
        <taxon>Thermoproteota</taxon>
    </lineage>
</organism>
<dbReference type="InterPro" id="IPR018317">
    <property type="entry name" value="QueC"/>
</dbReference>
<evidence type="ECO:0000313" key="12">
    <source>
        <dbReference type="Proteomes" id="UP000281962"/>
    </source>
</evidence>
<evidence type="ECO:0000256" key="9">
    <source>
        <dbReference type="ARBA" id="ARBA00039149"/>
    </source>
</evidence>
<dbReference type="CDD" id="cd01995">
    <property type="entry name" value="QueC-like"/>
    <property type="match status" value="1"/>
</dbReference>
<keyword evidence="5" id="KW-0862">Zinc</keyword>
<dbReference type="GO" id="GO:0005524">
    <property type="term" value="F:ATP binding"/>
    <property type="evidence" value="ECO:0007669"/>
    <property type="project" value="UniProtKB-KW"/>
</dbReference>
<keyword evidence="4" id="KW-0547">Nucleotide-binding</keyword>
<dbReference type="GO" id="GO:0046872">
    <property type="term" value="F:metal ion binding"/>
    <property type="evidence" value="ECO:0007669"/>
    <property type="project" value="UniProtKB-KW"/>
</dbReference>
<evidence type="ECO:0000256" key="8">
    <source>
        <dbReference type="ARBA" id="ARBA00037993"/>
    </source>
</evidence>
<dbReference type="Gene3D" id="3.40.50.620">
    <property type="entry name" value="HUPs"/>
    <property type="match status" value="1"/>
</dbReference>
<dbReference type="EC" id="6.3.4.20" evidence="9"/>
<evidence type="ECO:0000256" key="10">
    <source>
        <dbReference type="ARBA" id="ARBA00047890"/>
    </source>
</evidence>
<comment type="pathway">
    <text evidence="1">Purine metabolism; 7-cyano-7-deazaguanine biosynthesis.</text>
</comment>
<reference evidence="11 12" key="1">
    <citation type="submission" date="2018-06" db="EMBL/GenBank/DDBJ databases">
        <title>Extensive metabolic versatility and redundancy in microbially diverse, dynamic hydrothermal sediments.</title>
        <authorList>
            <person name="Dombrowski N."/>
            <person name="Teske A."/>
            <person name="Baker B.J."/>
        </authorList>
    </citation>
    <scope>NUCLEOTIDE SEQUENCE [LARGE SCALE GENOMIC DNA]</scope>
    <source>
        <strain evidence="11">B30_G17</strain>
    </source>
</reference>
<comment type="catalytic activity">
    <reaction evidence="10">
        <text>7-carboxy-7-carbaguanine + NH4(+) + 2 ATP = 7-cyano-7-carbaguanine + 2 AMP + 2 diphosphate + 2 H(+)</text>
        <dbReference type="Rhea" id="RHEA:27982"/>
        <dbReference type="ChEBI" id="CHEBI:15378"/>
        <dbReference type="ChEBI" id="CHEBI:28938"/>
        <dbReference type="ChEBI" id="CHEBI:30616"/>
        <dbReference type="ChEBI" id="CHEBI:33019"/>
        <dbReference type="ChEBI" id="CHEBI:45075"/>
        <dbReference type="ChEBI" id="CHEBI:61036"/>
        <dbReference type="ChEBI" id="CHEBI:456215"/>
        <dbReference type="EC" id="6.3.4.20"/>
    </reaction>
</comment>
<dbReference type="PANTHER" id="PTHR42914">
    <property type="entry name" value="7-CYANO-7-DEAZAGUANINE SYNTHASE"/>
    <property type="match status" value="1"/>
</dbReference>
<keyword evidence="3" id="KW-0479">Metal-binding</keyword>
<dbReference type="Proteomes" id="UP000281962">
    <property type="component" value="Unassembled WGS sequence"/>
</dbReference>
<evidence type="ECO:0000256" key="7">
    <source>
        <dbReference type="ARBA" id="ARBA00037768"/>
    </source>
</evidence>
<evidence type="ECO:0000256" key="5">
    <source>
        <dbReference type="ARBA" id="ARBA00022833"/>
    </source>
</evidence>
<dbReference type="PIRSF" id="PIRSF006293">
    <property type="entry name" value="ExsB"/>
    <property type="match status" value="1"/>
</dbReference>
<comment type="similarity">
    <text evidence="8">Belongs to the QueC family.</text>
</comment>
<dbReference type="AlphaFoldDB" id="A0A497ESZ7"/>
<comment type="function">
    <text evidence="7">Catalyzes the ATP-dependent conversion of 7-carboxy-7-deazaguanine (CDG) to 7-cyano-7-deazaguanine (preQ(0)).</text>
</comment>
<evidence type="ECO:0000256" key="4">
    <source>
        <dbReference type="ARBA" id="ARBA00022741"/>
    </source>
</evidence>
<dbReference type="InterPro" id="IPR014729">
    <property type="entry name" value="Rossmann-like_a/b/a_fold"/>
</dbReference>
<dbReference type="PANTHER" id="PTHR42914:SF1">
    <property type="entry name" value="7-CYANO-7-DEAZAGUANINE SYNTHASE"/>
    <property type="match status" value="1"/>
</dbReference>
<evidence type="ECO:0000313" key="11">
    <source>
        <dbReference type="EMBL" id="RLE50484.1"/>
    </source>
</evidence>
<comment type="caution">
    <text evidence="11">The sequence shown here is derived from an EMBL/GenBank/DDBJ whole genome shotgun (WGS) entry which is preliminary data.</text>
</comment>
<dbReference type="GO" id="GO:0016874">
    <property type="term" value="F:ligase activity"/>
    <property type="evidence" value="ECO:0007669"/>
    <property type="project" value="UniProtKB-KW"/>
</dbReference>
<dbReference type="Pfam" id="PF06508">
    <property type="entry name" value="QueC"/>
    <property type="match status" value="1"/>
</dbReference>
<sequence length="270" mass="30821">MNKTIIAVVSGGIDSTSYLVQWLNKGYNAHILAFNYGHKGAKELKVLRNLIPKINKLNLPGKIINFKIVDLTFMKNLWKGTQLTDESVKVEREYTTSVVVPLRNAVMLTIAAAYAFTIGAKTIIYGAHYNDIKPREDTWEPLYPDCSPEFIQALETALNLGHFRNLRGLEIWSPSREGLRKSENLKKGYEILGDLIFETWSCYLSRKYHCGQCESCINRHSAFIEAQIPDGTIYEKYPQINPIDIGIPYEEGYVSEKWLKLKSKLKPQIT</sequence>
<keyword evidence="6" id="KW-0067">ATP-binding</keyword>